<dbReference type="FunFam" id="3.90.230.10:FF:000014">
    <property type="entry name" value="Aminopeptidase P family protein"/>
    <property type="match status" value="1"/>
</dbReference>
<dbReference type="eggNOG" id="COG0006">
    <property type="taxonomic scope" value="Bacteria"/>
</dbReference>
<dbReference type="PROSITE" id="PS00491">
    <property type="entry name" value="PROLINE_PEPTIDASE"/>
    <property type="match status" value="1"/>
</dbReference>
<dbReference type="GO" id="GO:0046872">
    <property type="term" value="F:metal ion binding"/>
    <property type="evidence" value="ECO:0007669"/>
    <property type="project" value="UniProtKB-KW"/>
</dbReference>
<dbReference type="STRING" id="572544.Ilyop_0226"/>
<dbReference type="InterPro" id="IPR000587">
    <property type="entry name" value="Creatinase_N"/>
</dbReference>
<organism evidence="6 7">
    <name type="scientific">Ilyobacter polytropus (strain ATCC 51220 / DSM 2926 / LMG 16218 / CuHBu1)</name>
    <dbReference type="NCBI Taxonomy" id="572544"/>
    <lineage>
        <taxon>Bacteria</taxon>
        <taxon>Fusobacteriati</taxon>
        <taxon>Fusobacteriota</taxon>
        <taxon>Fusobacteriia</taxon>
        <taxon>Fusobacteriales</taxon>
        <taxon>Fusobacteriaceae</taxon>
        <taxon>Ilyobacter</taxon>
    </lineage>
</organism>
<evidence type="ECO:0000313" key="7">
    <source>
        <dbReference type="Proteomes" id="UP000006875"/>
    </source>
</evidence>
<evidence type="ECO:0000256" key="2">
    <source>
        <dbReference type="ARBA" id="ARBA00022801"/>
    </source>
</evidence>
<evidence type="ECO:0000256" key="3">
    <source>
        <dbReference type="RuleBase" id="RU000590"/>
    </source>
</evidence>
<reference evidence="6 7" key="1">
    <citation type="journal article" date="2010" name="Stand. Genomic Sci.">
        <title>Complete genome sequence of Ilyobacter polytropus type strain (CuHbu1).</title>
        <authorList>
            <person name="Sikorski J."/>
            <person name="Chertkov O."/>
            <person name="Lapidus A."/>
            <person name="Nolan M."/>
            <person name="Lucas S."/>
            <person name="Del Rio T.G."/>
            <person name="Tice H."/>
            <person name="Cheng J.F."/>
            <person name="Tapia R."/>
            <person name="Han C."/>
            <person name="Goodwin L."/>
            <person name="Pitluck S."/>
            <person name="Liolios K."/>
            <person name="Ivanova N."/>
            <person name="Mavromatis K."/>
            <person name="Mikhailova N."/>
            <person name="Pati A."/>
            <person name="Chen A."/>
            <person name="Palaniappan K."/>
            <person name="Land M."/>
            <person name="Hauser L."/>
            <person name="Chang Y.J."/>
            <person name="Jeffries C.D."/>
            <person name="Brambilla E."/>
            <person name="Yasawong M."/>
            <person name="Rohde M."/>
            <person name="Pukall R."/>
            <person name="Spring S."/>
            <person name="Goker M."/>
            <person name="Woyke T."/>
            <person name="Bristow J."/>
            <person name="Eisen J.A."/>
            <person name="Markowitz V."/>
            <person name="Hugenholtz P."/>
            <person name="Kyrpides N.C."/>
            <person name="Klenk H.P."/>
        </authorList>
    </citation>
    <scope>NUCLEOTIDE SEQUENCE [LARGE SCALE GENOMIC DNA]</scope>
    <source>
        <strain evidence="7">ATCC 51220 / DSM 2926 / LMG 16218 / CuHBu1</strain>
    </source>
</reference>
<feature type="domain" description="Peptidase M24" evidence="4">
    <location>
        <begin position="134"/>
        <end position="337"/>
    </location>
</feature>
<dbReference type="KEGG" id="ipo:Ilyop_0226"/>
<evidence type="ECO:0000313" key="6">
    <source>
        <dbReference type="EMBL" id="ADO82015.1"/>
    </source>
</evidence>
<accession>E3H943</accession>
<dbReference type="Gene3D" id="3.40.350.10">
    <property type="entry name" value="Creatinase/prolidase N-terminal domain"/>
    <property type="match status" value="1"/>
</dbReference>
<evidence type="ECO:0000259" key="4">
    <source>
        <dbReference type="Pfam" id="PF00557"/>
    </source>
</evidence>
<dbReference type="OrthoDB" id="9806388at2"/>
<sequence length="354" mass="40075">MILNKIMKELDAQGILITNMINVRYFTGFTGTTGVALILGDKRYFLTDFRYEEQGKKEVVPKGFQLVREDKDPVGKAGELIKESKIKKLAIEDGSVTLSQYRSFEKNFGNLEYTGIEDKFLKARMVKTEEEIKLIKEATKIADKAFENIKSLIKEGISEERLATELEYEMKKLGAEGPSFDTIIASNYRSAMPHGVASEKKLQKEGFVKFDFGCFYKGYVSDMTRTVYLGINPTERHYEIYNTVKEAQKKAIDAVKAGITTRELDKIARDYITEKGYGDCFGHGLGHGIGLEIHEYPYLSYKAEDLVLEENMVVTIEPGIYIEGFGGVRIEDDVVVKKDGCEVLNKTTKEFVKL</sequence>
<name>E3H943_ILYPC</name>
<dbReference type="Pfam" id="PF00557">
    <property type="entry name" value="Peptidase_M24"/>
    <property type="match status" value="1"/>
</dbReference>
<keyword evidence="1 3" id="KW-0479">Metal-binding</keyword>
<gene>
    <name evidence="6" type="ordered locus">Ilyop_0226</name>
</gene>
<dbReference type="PANTHER" id="PTHR46112:SF3">
    <property type="entry name" value="AMINOPEPTIDASE YPDF"/>
    <property type="match status" value="1"/>
</dbReference>
<dbReference type="Gene3D" id="3.90.230.10">
    <property type="entry name" value="Creatinase/methionine aminopeptidase superfamily"/>
    <property type="match status" value="1"/>
</dbReference>
<dbReference type="AlphaFoldDB" id="E3H943"/>
<dbReference type="Pfam" id="PF01321">
    <property type="entry name" value="Creatinase_N"/>
    <property type="match status" value="1"/>
</dbReference>
<dbReference type="InterPro" id="IPR029149">
    <property type="entry name" value="Creatin/AminoP/Spt16_N"/>
</dbReference>
<dbReference type="SUPFAM" id="SSF55920">
    <property type="entry name" value="Creatinase/aminopeptidase"/>
    <property type="match status" value="1"/>
</dbReference>
<dbReference type="InterPro" id="IPR036005">
    <property type="entry name" value="Creatinase/aminopeptidase-like"/>
</dbReference>
<dbReference type="InterPro" id="IPR000994">
    <property type="entry name" value="Pept_M24"/>
</dbReference>
<evidence type="ECO:0000256" key="1">
    <source>
        <dbReference type="ARBA" id="ARBA00022723"/>
    </source>
</evidence>
<dbReference type="EMBL" id="CP002281">
    <property type="protein sequence ID" value="ADO82015.1"/>
    <property type="molecule type" value="Genomic_DNA"/>
</dbReference>
<keyword evidence="7" id="KW-1185">Reference proteome</keyword>
<dbReference type="RefSeq" id="WP_013386686.1">
    <property type="nucleotide sequence ID" value="NC_014632.1"/>
</dbReference>
<dbReference type="InterPro" id="IPR001131">
    <property type="entry name" value="Peptidase_M24B_aminopep-P_CS"/>
</dbReference>
<dbReference type="MEROPS" id="M24.008"/>
<feature type="domain" description="Creatinase N-terminal" evidence="5">
    <location>
        <begin position="3"/>
        <end position="126"/>
    </location>
</feature>
<dbReference type="InterPro" id="IPR050659">
    <property type="entry name" value="Peptidase_M24B"/>
</dbReference>
<dbReference type="PANTHER" id="PTHR46112">
    <property type="entry name" value="AMINOPEPTIDASE"/>
    <property type="match status" value="1"/>
</dbReference>
<dbReference type="CDD" id="cd01092">
    <property type="entry name" value="APP-like"/>
    <property type="match status" value="1"/>
</dbReference>
<comment type="similarity">
    <text evidence="3">Belongs to the peptidase M24B family.</text>
</comment>
<dbReference type="HOGENOM" id="CLU_017266_4_0_0"/>
<protein>
    <submittedName>
        <fullName evidence="6">Peptidase M24</fullName>
    </submittedName>
</protein>
<evidence type="ECO:0000259" key="5">
    <source>
        <dbReference type="Pfam" id="PF01321"/>
    </source>
</evidence>
<proteinExistence type="inferred from homology"/>
<dbReference type="Proteomes" id="UP000006875">
    <property type="component" value="Chromosome"/>
</dbReference>
<dbReference type="GO" id="GO:0016787">
    <property type="term" value="F:hydrolase activity"/>
    <property type="evidence" value="ECO:0007669"/>
    <property type="project" value="UniProtKB-KW"/>
</dbReference>
<keyword evidence="2" id="KW-0378">Hydrolase</keyword>